<name>A0A1H7N1K8_HALLR</name>
<dbReference type="AlphaFoldDB" id="A0A1H7N1K8"/>
<reference evidence="2 3" key="1">
    <citation type="submission" date="2016-10" db="EMBL/GenBank/DDBJ databases">
        <authorList>
            <person name="de Groot N.N."/>
        </authorList>
    </citation>
    <scope>NUCLEOTIDE SEQUENCE [LARGE SCALE GENOMIC DNA]</scope>
    <source>
        <strain evidence="2 3">CDM_5</strain>
    </source>
</reference>
<gene>
    <name evidence="2" type="ORF">SAMN04488691_103167</name>
</gene>
<protein>
    <submittedName>
        <fullName evidence="2">Uncharacterized protein</fullName>
    </submittedName>
</protein>
<feature type="compositionally biased region" description="Polar residues" evidence="1">
    <location>
        <begin position="75"/>
        <end position="84"/>
    </location>
</feature>
<dbReference type="Proteomes" id="UP000183894">
    <property type="component" value="Unassembled WGS sequence"/>
</dbReference>
<proteinExistence type="predicted"/>
<organism evidence="2 3">
    <name type="scientific">Haloferax larsenii</name>
    <dbReference type="NCBI Taxonomy" id="302484"/>
    <lineage>
        <taxon>Archaea</taxon>
        <taxon>Methanobacteriati</taxon>
        <taxon>Methanobacteriota</taxon>
        <taxon>Stenosarchaea group</taxon>
        <taxon>Halobacteria</taxon>
        <taxon>Halobacteriales</taxon>
        <taxon>Haloferacaceae</taxon>
        <taxon>Haloferax</taxon>
    </lineage>
</organism>
<dbReference type="EMBL" id="FOAD01000003">
    <property type="protein sequence ID" value="SEL17486.1"/>
    <property type="molecule type" value="Genomic_DNA"/>
</dbReference>
<evidence type="ECO:0000313" key="3">
    <source>
        <dbReference type="Proteomes" id="UP000183894"/>
    </source>
</evidence>
<feature type="region of interest" description="Disordered" evidence="1">
    <location>
        <begin position="41"/>
        <end position="84"/>
    </location>
</feature>
<sequence>MEAGAASAVVALSSELGIPLAPSQADLTPFQRMVLLKELERQQAESDNGQGLGGAAPGPVNTAKTPYGGGRGETVTYTNEHALD</sequence>
<evidence type="ECO:0000313" key="2">
    <source>
        <dbReference type="EMBL" id="SEL17486.1"/>
    </source>
</evidence>
<accession>A0A1H7N1K8</accession>
<evidence type="ECO:0000256" key="1">
    <source>
        <dbReference type="SAM" id="MobiDB-lite"/>
    </source>
</evidence>